<keyword evidence="1" id="KW-0812">Transmembrane</keyword>
<evidence type="ECO:0000259" key="3">
    <source>
        <dbReference type="Pfam" id="PF16344"/>
    </source>
</evidence>
<accession>A0A840TMF3</accession>
<dbReference type="PANTHER" id="PTHR30273">
    <property type="entry name" value="PERIPLASMIC SIGNAL SENSOR AND SIGMA FACTOR ACTIVATOR FECR-RELATED"/>
    <property type="match status" value="1"/>
</dbReference>
<sequence>MKRYNTYTVEDFVLDEDFRDWVRGESTRETFWLAYVQQHPEQAGVLKQAEQIIRAAHVRAETLSEKEIREEVQKFMSQADQSTPAPTADAPTRPLWRSYGLGLVAAASLLLVLGLLGYLKPDRRPQLDGGLANLMPRDSLTETINDTSTPLKLQLHDGSLVVLSPGSRLRYPAHFAAASRRVYLSGQGTFAIQARPQPFMVITGDVVTKVLGTRFVVTAYEQDNRISVQVQSGRVSVYTLRPEPKPDERAVNGLILTANQAAIYEKTEQSLTKTLVAKPALLVARKVDFIYDELPLPSILRELERSYGIPIQFNAQSLEGCRITATFSNESLYEKMDILCKTVSGSYEIVDGQLVVSGPGCP</sequence>
<dbReference type="Gene3D" id="2.60.120.1440">
    <property type="match status" value="1"/>
</dbReference>
<dbReference type="RefSeq" id="WP_184174497.1">
    <property type="nucleotide sequence ID" value="NZ_JACHGF010000003.1"/>
</dbReference>
<dbReference type="EMBL" id="JACHGF010000003">
    <property type="protein sequence ID" value="MBB5284574.1"/>
    <property type="molecule type" value="Genomic_DNA"/>
</dbReference>
<feature type="transmembrane region" description="Helical" evidence="1">
    <location>
        <begin position="99"/>
        <end position="119"/>
    </location>
</feature>
<feature type="domain" description="FecR protein" evidence="2">
    <location>
        <begin position="151"/>
        <end position="235"/>
    </location>
</feature>
<dbReference type="PIRSF" id="PIRSF018266">
    <property type="entry name" value="FecR"/>
    <property type="match status" value="1"/>
</dbReference>
<keyword evidence="1" id="KW-0472">Membrane</keyword>
<organism evidence="4 5">
    <name type="scientific">Rhabdobacter roseus</name>
    <dbReference type="NCBI Taxonomy" id="1655419"/>
    <lineage>
        <taxon>Bacteria</taxon>
        <taxon>Pseudomonadati</taxon>
        <taxon>Bacteroidota</taxon>
        <taxon>Cytophagia</taxon>
        <taxon>Cytophagales</taxon>
        <taxon>Cytophagaceae</taxon>
        <taxon>Rhabdobacter</taxon>
    </lineage>
</organism>
<protein>
    <submittedName>
        <fullName evidence="4">Ferric-dicitrate binding protein FerR (Iron transport regulator)</fullName>
    </submittedName>
</protein>
<reference evidence="4 5" key="1">
    <citation type="submission" date="2020-08" db="EMBL/GenBank/DDBJ databases">
        <title>Genomic Encyclopedia of Type Strains, Phase IV (KMG-IV): sequencing the most valuable type-strain genomes for metagenomic binning, comparative biology and taxonomic classification.</title>
        <authorList>
            <person name="Goeker M."/>
        </authorList>
    </citation>
    <scope>NUCLEOTIDE SEQUENCE [LARGE SCALE GENOMIC DNA]</scope>
    <source>
        <strain evidence="4 5">DSM 105074</strain>
    </source>
</reference>
<dbReference type="GO" id="GO:0016989">
    <property type="term" value="F:sigma factor antagonist activity"/>
    <property type="evidence" value="ECO:0007669"/>
    <property type="project" value="TreeGrafter"/>
</dbReference>
<evidence type="ECO:0000313" key="4">
    <source>
        <dbReference type="EMBL" id="MBB5284574.1"/>
    </source>
</evidence>
<keyword evidence="1" id="KW-1133">Transmembrane helix</keyword>
<feature type="domain" description="Protein FecR C-terminal" evidence="3">
    <location>
        <begin position="288"/>
        <end position="354"/>
    </location>
</feature>
<comment type="caution">
    <text evidence="4">The sequence shown here is derived from an EMBL/GenBank/DDBJ whole genome shotgun (WGS) entry which is preliminary data.</text>
</comment>
<dbReference type="InterPro" id="IPR006860">
    <property type="entry name" value="FecR"/>
</dbReference>
<dbReference type="InterPro" id="IPR032508">
    <property type="entry name" value="FecR_C"/>
</dbReference>
<dbReference type="Proteomes" id="UP000557307">
    <property type="component" value="Unassembled WGS sequence"/>
</dbReference>
<dbReference type="AlphaFoldDB" id="A0A840TMF3"/>
<name>A0A840TMF3_9BACT</name>
<evidence type="ECO:0000259" key="2">
    <source>
        <dbReference type="Pfam" id="PF04773"/>
    </source>
</evidence>
<evidence type="ECO:0000256" key="1">
    <source>
        <dbReference type="SAM" id="Phobius"/>
    </source>
</evidence>
<dbReference type="PANTHER" id="PTHR30273:SF2">
    <property type="entry name" value="PROTEIN FECR"/>
    <property type="match status" value="1"/>
</dbReference>
<keyword evidence="5" id="KW-1185">Reference proteome</keyword>
<dbReference type="Pfam" id="PF04773">
    <property type="entry name" value="FecR"/>
    <property type="match status" value="1"/>
</dbReference>
<dbReference type="Pfam" id="PF16344">
    <property type="entry name" value="FecR_C"/>
    <property type="match status" value="1"/>
</dbReference>
<dbReference type="InterPro" id="IPR012373">
    <property type="entry name" value="Ferrdict_sens_TM"/>
</dbReference>
<gene>
    <name evidence="4" type="ORF">HNQ92_002717</name>
</gene>
<dbReference type="Gene3D" id="3.55.50.30">
    <property type="match status" value="1"/>
</dbReference>
<proteinExistence type="predicted"/>
<evidence type="ECO:0000313" key="5">
    <source>
        <dbReference type="Proteomes" id="UP000557307"/>
    </source>
</evidence>